<gene>
    <name evidence="2" type="ORF">PMAYCL1PPCAC_31170</name>
</gene>
<reference evidence="3" key="1">
    <citation type="submission" date="2022-10" db="EMBL/GenBank/DDBJ databases">
        <title>Genome assembly of Pristionchus species.</title>
        <authorList>
            <person name="Yoshida K."/>
            <person name="Sommer R.J."/>
        </authorList>
    </citation>
    <scope>NUCLEOTIDE SEQUENCE [LARGE SCALE GENOMIC DNA]</scope>
    <source>
        <strain evidence="3">RS5460</strain>
    </source>
</reference>
<evidence type="ECO:0000313" key="3">
    <source>
        <dbReference type="Proteomes" id="UP001328107"/>
    </source>
</evidence>
<dbReference type="AlphaFoldDB" id="A0AAN5IEE6"/>
<feature type="chain" id="PRO_5042857894" evidence="1">
    <location>
        <begin position="40"/>
        <end position="122"/>
    </location>
</feature>
<comment type="caution">
    <text evidence="2">The sequence shown here is derived from an EMBL/GenBank/DDBJ whole genome shotgun (WGS) entry which is preliminary data.</text>
</comment>
<evidence type="ECO:0000256" key="1">
    <source>
        <dbReference type="SAM" id="SignalP"/>
    </source>
</evidence>
<accession>A0AAN5IEE6</accession>
<keyword evidence="1" id="KW-0732">Signal</keyword>
<organism evidence="2 3">
    <name type="scientific">Pristionchus mayeri</name>
    <dbReference type="NCBI Taxonomy" id="1317129"/>
    <lineage>
        <taxon>Eukaryota</taxon>
        <taxon>Metazoa</taxon>
        <taxon>Ecdysozoa</taxon>
        <taxon>Nematoda</taxon>
        <taxon>Chromadorea</taxon>
        <taxon>Rhabditida</taxon>
        <taxon>Rhabditina</taxon>
        <taxon>Diplogasteromorpha</taxon>
        <taxon>Diplogasteroidea</taxon>
        <taxon>Neodiplogasteridae</taxon>
        <taxon>Pristionchus</taxon>
    </lineage>
</organism>
<proteinExistence type="predicted"/>
<protein>
    <submittedName>
        <fullName evidence="2">Uncharacterized protein</fullName>
    </submittedName>
</protein>
<sequence length="122" mass="13673">FTCQSRSCPRCSPVSLSLSSRMHSSILFALLFGAVVVASQQFDDDEIGFEKRAMRNALVRFGRSSGGMRNALVRFGKRSDPEMESANYQDKRNGAPQPFVRFGRSGQTDHMHDILSTLERVQ</sequence>
<feature type="non-terminal residue" evidence="2">
    <location>
        <position position="1"/>
    </location>
</feature>
<dbReference type="Proteomes" id="UP001328107">
    <property type="component" value="Unassembled WGS sequence"/>
</dbReference>
<name>A0AAN5IEE6_9BILA</name>
<dbReference type="EMBL" id="BTRK01000006">
    <property type="protein sequence ID" value="GMR60975.1"/>
    <property type="molecule type" value="Genomic_DNA"/>
</dbReference>
<feature type="signal peptide" evidence="1">
    <location>
        <begin position="1"/>
        <end position="39"/>
    </location>
</feature>
<keyword evidence="3" id="KW-1185">Reference proteome</keyword>
<feature type="non-terminal residue" evidence="2">
    <location>
        <position position="122"/>
    </location>
</feature>
<evidence type="ECO:0000313" key="2">
    <source>
        <dbReference type="EMBL" id="GMR60975.1"/>
    </source>
</evidence>